<proteinExistence type="predicted"/>
<protein>
    <submittedName>
        <fullName evidence="1">Sulfur carrier protein ThiS</fullName>
    </submittedName>
</protein>
<gene>
    <name evidence="1" type="primary">thiS</name>
    <name evidence="1" type="ORF">GCM10009682_17240</name>
</gene>
<dbReference type="InterPro" id="IPR016155">
    <property type="entry name" value="Mopterin_synth/thiamin_S_b"/>
</dbReference>
<dbReference type="Pfam" id="PF02597">
    <property type="entry name" value="ThiS"/>
    <property type="match status" value="1"/>
</dbReference>
<dbReference type="InterPro" id="IPR010035">
    <property type="entry name" value="Thi_S"/>
</dbReference>
<dbReference type="Gene3D" id="3.10.20.30">
    <property type="match status" value="1"/>
</dbReference>
<sequence>MNIVINGTPADVTDGWSVGDLVRARTEEQRRVAVARNSEVVPRGEWDTTALSEGDRIEVLAPVAGG</sequence>
<dbReference type="SUPFAM" id="SSF54285">
    <property type="entry name" value="MoaD/ThiS"/>
    <property type="match status" value="1"/>
</dbReference>
<keyword evidence="2" id="KW-1185">Reference proteome</keyword>
<evidence type="ECO:0000313" key="1">
    <source>
        <dbReference type="EMBL" id="GAA1796052.1"/>
    </source>
</evidence>
<dbReference type="CDD" id="cd00565">
    <property type="entry name" value="Ubl_ThiS"/>
    <property type="match status" value="1"/>
</dbReference>
<reference evidence="2" key="1">
    <citation type="journal article" date="2019" name="Int. J. Syst. Evol. Microbiol.">
        <title>The Global Catalogue of Microorganisms (GCM) 10K type strain sequencing project: providing services to taxonomists for standard genome sequencing and annotation.</title>
        <authorList>
            <consortium name="The Broad Institute Genomics Platform"/>
            <consortium name="The Broad Institute Genome Sequencing Center for Infectious Disease"/>
            <person name="Wu L."/>
            <person name="Ma J."/>
        </authorList>
    </citation>
    <scope>NUCLEOTIDE SEQUENCE [LARGE SCALE GENOMIC DNA]</scope>
    <source>
        <strain evidence="2">JCM 13250</strain>
    </source>
</reference>
<dbReference type="InterPro" id="IPR003749">
    <property type="entry name" value="ThiS/MoaD-like"/>
</dbReference>
<dbReference type="NCBIfam" id="TIGR01683">
    <property type="entry name" value="thiS"/>
    <property type="match status" value="1"/>
</dbReference>
<dbReference type="EMBL" id="BAAALT010000041">
    <property type="protein sequence ID" value="GAA1796052.1"/>
    <property type="molecule type" value="Genomic_DNA"/>
</dbReference>
<name>A0ABN2LQ19_9ACTN</name>
<evidence type="ECO:0000313" key="2">
    <source>
        <dbReference type="Proteomes" id="UP001500218"/>
    </source>
</evidence>
<organism evidence="1 2">
    <name type="scientific">Luedemannella flava</name>
    <dbReference type="NCBI Taxonomy" id="349316"/>
    <lineage>
        <taxon>Bacteria</taxon>
        <taxon>Bacillati</taxon>
        <taxon>Actinomycetota</taxon>
        <taxon>Actinomycetes</taxon>
        <taxon>Micromonosporales</taxon>
        <taxon>Micromonosporaceae</taxon>
        <taxon>Luedemannella</taxon>
    </lineage>
</organism>
<accession>A0ABN2LQ19</accession>
<dbReference type="PANTHER" id="PTHR34472">
    <property type="entry name" value="SULFUR CARRIER PROTEIN THIS"/>
    <property type="match status" value="1"/>
</dbReference>
<comment type="caution">
    <text evidence="1">The sequence shown here is derived from an EMBL/GenBank/DDBJ whole genome shotgun (WGS) entry which is preliminary data.</text>
</comment>
<dbReference type="RefSeq" id="WP_344128163.1">
    <property type="nucleotide sequence ID" value="NZ_BAAALT010000041.1"/>
</dbReference>
<dbReference type="PANTHER" id="PTHR34472:SF1">
    <property type="entry name" value="SULFUR CARRIER PROTEIN THIS"/>
    <property type="match status" value="1"/>
</dbReference>
<dbReference type="Proteomes" id="UP001500218">
    <property type="component" value="Unassembled WGS sequence"/>
</dbReference>
<dbReference type="InterPro" id="IPR012675">
    <property type="entry name" value="Beta-grasp_dom_sf"/>
</dbReference>